<keyword evidence="1" id="KW-1133">Transmembrane helix</keyword>
<evidence type="ECO:0000313" key="3">
    <source>
        <dbReference type="EMBL" id="QGQ99270.1"/>
    </source>
</evidence>
<sequence length="357" mass="39745">MVKKWIGIIVLTLALFGLWAPATFAHGGDSLAYSDISVKDGVIKYNLQIDMYDLRAGATPDDPNRGDTTSEAMKEFVGNSHAKVEAYLLSQIKLYADNLLLEGKLTQLKYLDRDNQPFAEVILEYPAGNIPQHFVLDYNLVFDMDVYHVNYVTLTLGDLKQNAVLVNELRELQVGQMNFQHAVQNFSLLGFKSILLSYASILFLLGLLIGIKSLKQIFVVIGSFAFAHSLSLILASLQILTLPVKFVESAIALSILYIALNNLFNKHKELNLWLIGCFSLFHGFGFAEIISGMNHKGGYFAPSLIAFNLGIEVGLVLIVLILYPIIHYIRKIKQAIPAILMILALLGFISFIARAYL</sequence>
<feature type="transmembrane region" description="Helical" evidence="1">
    <location>
        <begin position="246"/>
        <end position="264"/>
    </location>
</feature>
<evidence type="ECO:0000313" key="4">
    <source>
        <dbReference type="Proteomes" id="UP000426246"/>
    </source>
</evidence>
<dbReference type="Proteomes" id="UP000426246">
    <property type="component" value="Chromosome"/>
</dbReference>
<feature type="chain" id="PRO_5038655950" evidence="2">
    <location>
        <begin position="26"/>
        <end position="357"/>
    </location>
</feature>
<feature type="signal peptide" evidence="2">
    <location>
        <begin position="1"/>
        <end position="25"/>
    </location>
</feature>
<dbReference type="RefSeq" id="WP_155704382.1">
    <property type="nucleotide sequence ID" value="NZ_CP034235.1"/>
</dbReference>
<keyword evidence="4" id="KW-1185">Reference proteome</keyword>
<proteinExistence type="predicted"/>
<feature type="transmembrane region" description="Helical" evidence="1">
    <location>
        <begin position="271"/>
        <end position="293"/>
    </location>
</feature>
<keyword evidence="1" id="KW-0472">Membrane</keyword>
<accession>A0A6B8RS87</accession>
<feature type="transmembrane region" description="Helical" evidence="1">
    <location>
        <begin position="217"/>
        <end position="240"/>
    </location>
</feature>
<evidence type="ECO:0000256" key="1">
    <source>
        <dbReference type="SAM" id="Phobius"/>
    </source>
</evidence>
<dbReference type="KEGG" id="ppsc:EHS13_32610"/>
<protein>
    <submittedName>
        <fullName evidence="3">HupE/UreJ family protein</fullName>
    </submittedName>
</protein>
<dbReference type="AlphaFoldDB" id="A0A6B8RS87"/>
<dbReference type="OrthoDB" id="9808870at2"/>
<feature type="transmembrane region" description="Helical" evidence="1">
    <location>
        <begin position="335"/>
        <end position="356"/>
    </location>
</feature>
<feature type="transmembrane region" description="Helical" evidence="1">
    <location>
        <begin position="186"/>
        <end position="210"/>
    </location>
</feature>
<keyword evidence="2" id="KW-0732">Signal</keyword>
<gene>
    <name evidence="3" type="ORF">EHS13_32610</name>
</gene>
<feature type="transmembrane region" description="Helical" evidence="1">
    <location>
        <begin position="299"/>
        <end position="323"/>
    </location>
</feature>
<keyword evidence="1" id="KW-0812">Transmembrane</keyword>
<organism evidence="3 4">
    <name type="scientific">Paenibacillus psychroresistens</name>
    <dbReference type="NCBI Taxonomy" id="1778678"/>
    <lineage>
        <taxon>Bacteria</taxon>
        <taxon>Bacillati</taxon>
        <taxon>Bacillota</taxon>
        <taxon>Bacilli</taxon>
        <taxon>Bacillales</taxon>
        <taxon>Paenibacillaceae</taxon>
        <taxon>Paenibacillus</taxon>
    </lineage>
</organism>
<dbReference type="InterPro" id="IPR032809">
    <property type="entry name" value="Put_HupE_UreJ"/>
</dbReference>
<dbReference type="EMBL" id="CP034235">
    <property type="protein sequence ID" value="QGQ99270.1"/>
    <property type="molecule type" value="Genomic_DNA"/>
</dbReference>
<name>A0A6B8RS87_9BACL</name>
<evidence type="ECO:0000256" key="2">
    <source>
        <dbReference type="SAM" id="SignalP"/>
    </source>
</evidence>
<dbReference type="Pfam" id="PF13795">
    <property type="entry name" value="HupE_UreJ_2"/>
    <property type="match status" value="1"/>
</dbReference>
<reference evidence="4" key="1">
    <citation type="submission" date="2018-11" db="EMBL/GenBank/DDBJ databases">
        <title>Complete genome sequence of Paenibacillus sp. ML311-T8.</title>
        <authorList>
            <person name="Nam Y.-D."/>
            <person name="Kang J."/>
            <person name="Chung W.-H."/>
            <person name="Park Y.S."/>
        </authorList>
    </citation>
    <scope>NUCLEOTIDE SEQUENCE [LARGE SCALE GENOMIC DNA]</scope>
    <source>
        <strain evidence="4">ML311-T8</strain>
    </source>
</reference>